<sequence length="131" mass="14239">MGLHFISESTESFGGGSLALTRAERQAREDALVAETHAEHRGNYGASSVHADLQGFGHTFNGKRVPRLMGKNDIVGRYLRKKKRTTIADRLAPPGRTSSSGTSPPALWTRNGAATSHTCRSARMALSRLRH</sequence>
<evidence type="ECO:0000259" key="2">
    <source>
        <dbReference type="Pfam" id="PF13276"/>
    </source>
</evidence>
<accession>A0ABU8UNI7</accession>
<protein>
    <submittedName>
        <fullName evidence="3">IS3 family transposase</fullName>
    </submittedName>
</protein>
<keyword evidence="4" id="KW-1185">Reference proteome</keyword>
<dbReference type="EMBL" id="JBBKAK010000001">
    <property type="protein sequence ID" value="MEJ8670476.1"/>
    <property type="molecule type" value="Genomic_DNA"/>
</dbReference>
<evidence type="ECO:0000313" key="3">
    <source>
        <dbReference type="EMBL" id="MEJ8670476.1"/>
    </source>
</evidence>
<dbReference type="InterPro" id="IPR025948">
    <property type="entry name" value="HTH-like_dom"/>
</dbReference>
<evidence type="ECO:0000256" key="1">
    <source>
        <dbReference type="SAM" id="MobiDB-lite"/>
    </source>
</evidence>
<comment type="caution">
    <text evidence="3">The sequence shown here is derived from an EMBL/GenBank/DDBJ whole genome shotgun (WGS) entry which is preliminary data.</text>
</comment>
<feature type="domain" description="HTH-like" evidence="2">
    <location>
        <begin position="29"/>
        <end position="82"/>
    </location>
</feature>
<organism evidence="3 4">
    <name type="scientific">Streptomyces machairae</name>
    <dbReference type="NCBI Taxonomy" id="3134109"/>
    <lineage>
        <taxon>Bacteria</taxon>
        <taxon>Bacillati</taxon>
        <taxon>Actinomycetota</taxon>
        <taxon>Actinomycetes</taxon>
        <taxon>Kitasatosporales</taxon>
        <taxon>Streptomycetaceae</taxon>
        <taxon>Streptomyces</taxon>
    </lineage>
</organism>
<reference evidence="3 4" key="1">
    <citation type="submission" date="2024-03" db="EMBL/GenBank/DDBJ databases">
        <title>Novel Streptomyces species of biotechnological and ecological value are a feature of Machair soil.</title>
        <authorList>
            <person name="Prole J.R."/>
            <person name="Goodfellow M."/>
            <person name="Allenby N."/>
            <person name="Ward A.C."/>
        </authorList>
    </citation>
    <scope>NUCLEOTIDE SEQUENCE [LARGE SCALE GENOMIC DNA]</scope>
    <source>
        <strain evidence="3 4">MS1.AVA.1</strain>
    </source>
</reference>
<feature type="compositionally biased region" description="Low complexity" evidence="1">
    <location>
        <begin position="93"/>
        <end position="105"/>
    </location>
</feature>
<evidence type="ECO:0000313" key="4">
    <source>
        <dbReference type="Proteomes" id="UP001376459"/>
    </source>
</evidence>
<dbReference type="Pfam" id="PF13276">
    <property type="entry name" value="HTH_21"/>
    <property type="match status" value="1"/>
</dbReference>
<proteinExistence type="predicted"/>
<dbReference type="Proteomes" id="UP001376459">
    <property type="component" value="Unassembled WGS sequence"/>
</dbReference>
<name>A0ABU8UNI7_9ACTN</name>
<gene>
    <name evidence="3" type="ORF">WKI71_24785</name>
</gene>
<feature type="region of interest" description="Disordered" evidence="1">
    <location>
        <begin position="85"/>
        <end position="115"/>
    </location>
</feature>